<dbReference type="KEGG" id="sls:SLINC_3976"/>
<gene>
    <name evidence="1" type="ORF">SLINC_3976</name>
</gene>
<accession>A0A1B1MC55</accession>
<dbReference type="Proteomes" id="UP000092598">
    <property type="component" value="Chromosome"/>
</dbReference>
<dbReference type="RefSeq" id="WP_067435330.1">
    <property type="nucleotide sequence ID" value="NZ_CP016438.1"/>
</dbReference>
<dbReference type="EMBL" id="CP016438">
    <property type="protein sequence ID" value="ANS66200.1"/>
    <property type="molecule type" value="Genomic_DNA"/>
</dbReference>
<dbReference type="STRING" id="1915.SLINC_3976"/>
<dbReference type="PATRIC" id="fig|1915.4.peg.4395"/>
<keyword evidence="2" id="KW-1185">Reference proteome</keyword>
<evidence type="ECO:0000313" key="1">
    <source>
        <dbReference type="EMBL" id="ANS66200.1"/>
    </source>
</evidence>
<proteinExistence type="predicted"/>
<evidence type="ECO:0000313" key="2">
    <source>
        <dbReference type="Proteomes" id="UP000092598"/>
    </source>
</evidence>
<name>A0A1B1MC55_STRLN</name>
<reference evidence="1 2" key="1">
    <citation type="submission" date="2016-07" db="EMBL/GenBank/DDBJ databases">
        <title>Enhancement of antibiotic productionsby engineered nitrateutilization in actinobacteria.</title>
        <authorList>
            <person name="Meng S.C."/>
        </authorList>
    </citation>
    <scope>NUCLEOTIDE SEQUENCE [LARGE SCALE GENOMIC DNA]</scope>
    <source>
        <strain evidence="1 2">NRRL 2936</strain>
    </source>
</reference>
<dbReference type="OrthoDB" id="3665898at2"/>
<organism evidence="1 2">
    <name type="scientific">Streptomyces lincolnensis</name>
    <dbReference type="NCBI Taxonomy" id="1915"/>
    <lineage>
        <taxon>Bacteria</taxon>
        <taxon>Bacillati</taxon>
        <taxon>Actinomycetota</taxon>
        <taxon>Actinomycetes</taxon>
        <taxon>Kitasatosporales</taxon>
        <taxon>Streptomycetaceae</taxon>
        <taxon>Streptomyces</taxon>
    </lineage>
</organism>
<sequence>MSAVMEAAAPPVATDEKRRGRAAVVALARFEARELLLQIPVALTLVVYVGYTLYGLLFPNDGMDAYPALQDADRATQSGLSLLLSLALLLCVNRAALRSHRRGTDRHFDVLVMEPWRRTVAHALSTVPYAVFTALVVLGEFTWQALRPGAVGHGSVAELAVSPLFVLLSGVVGLLIARLIPVVFAAPVLVILLFTAFVFVSAGTGDAEWSRWLSPIVTENSSETLPSDLIGRPAAWHALYLVGLVLMVVTGAVFAGRGGRRSWQMKAALAGTLVLTLTGAAGQSQGVSPELTAAREKASTHPEKDQTCVKHGRSEYCAFPEWTVRTGTWAGVVDRVQDLAGGSAAEQPLLVRQRVEARYGLDGDGSVTASTTPHQITVGTRWGGNRVPEFASAVASALVAGDEAEGGELCDGRMVTVMWLAVGGASDPLSDLRDVRLDDSLSGSAIVLTPTNPLSMSAGQTDVVREVLSRPRAEVTSAVKSHWDELTAPGVKTADVARLLGVKSPKEADDCKQGE</sequence>
<dbReference type="AlphaFoldDB" id="A0A1B1MC55"/>
<protein>
    <submittedName>
        <fullName evidence="1">Uncharacterized protein</fullName>
    </submittedName>
</protein>